<feature type="non-terminal residue" evidence="1">
    <location>
        <position position="1"/>
    </location>
</feature>
<proteinExistence type="predicted"/>
<gene>
    <name evidence="1" type="ORF">METZ01_LOCUS359911</name>
</gene>
<organism evidence="1">
    <name type="scientific">marine metagenome</name>
    <dbReference type="NCBI Taxonomy" id="408172"/>
    <lineage>
        <taxon>unclassified sequences</taxon>
        <taxon>metagenomes</taxon>
        <taxon>ecological metagenomes</taxon>
    </lineage>
</organism>
<evidence type="ECO:0000313" key="1">
    <source>
        <dbReference type="EMBL" id="SVD07057.1"/>
    </source>
</evidence>
<dbReference type="EMBL" id="UINC01127736">
    <property type="protein sequence ID" value="SVD07057.1"/>
    <property type="molecule type" value="Genomic_DNA"/>
</dbReference>
<reference evidence="1" key="1">
    <citation type="submission" date="2018-05" db="EMBL/GenBank/DDBJ databases">
        <authorList>
            <person name="Lanie J.A."/>
            <person name="Ng W.-L."/>
            <person name="Kazmierczak K.M."/>
            <person name="Andrzejewski T.M."/>
            <person name="Davidsen T.M."/>
            <person name="Wayne K.J."/>
            <person name="Tettelin H."/>
            <person name="Glass J.I."/>
            <person name="Rusch D."/>
            <person name="Podicherti R."/>
            <person name="Tsui H.-C.T."/>
            <person name="Winkler M.E."/>
        </authorList>
    </citation>
    <scope>NUCLEOTIDE SEQUENCE</scope>
</reference>
<dbReference type="AlphaFoldDB" id="A0A382SCV8"/>
<sequence>VSDCEELVGAIAGALGVVGRKGNYSTEVKRQRLAL</sequence>
<name>A0A382SCV8_9ZZZZ</name>
<protein>
    <submittedName>
        <fullName evidence="1">Uncharacterized protein</fullName>
    </submittedName>
</protein>
<accession>A0A382SCV8</accession>